<proteinExistence type="predicted"/>
<evidence type="ECO:0000313" key="2">
    <source>
        <dbReference type="Proteomes" id="UP000601435"/>
    </source>
</evidence>
<evidence type="ECO:0000313" key="1">
    <source>
        <dbReference type="EMBL" id="CAE7663284.1"/>
    </source>
</evidence>
<dbReference type="OrthoDB" id="408724at2759"/>
<dbReference type="Proteomes" id="UP000601435">
    <property type="component" value="Unassembled WGS sequence"/>
</dbReference>
<dbReference type="EMBL" id="CAJNJA010032046">
    <property type="protein sequence ID" value="CAE7663284.1"/>
    <property type="molecule type" value="Genomic_DNA"/>
</dbReference>
<accession>A0A812W2X9</accession>
<dbReference type="SUPFAM" id="SSF50985">
    <property type="entry name" value="RCC1/BLIP-II"/>
    <property type="match status" value="1"/>
</dbReference>
<name>A0A812W2X9_9DINO</name>
<protein>
    <submittedName>
        <fullName evidence="1">Uncharacterized protein</fullName>
    </submittedName>
</protein>
<comment type="caution">
    <text evidence="1">The sequence shown here is derived from an EMBL/GenBank/DDBJ whole genome shotgun (WGS) entry which is preliminary data.</text>
</comment>
<feature type="non-terminal residue" evidence="1">
    <location>
        <position position="68"/>
    </location>
</feature>
<organism evidence="1 2">
    <name type="scientific">Symbiodinium necroappetens</name>
    <dbReference type="NCBI Taxonomy" id="1628268"/>
    <lineage>
        <taxon>Eukaryota</taxon>
        <taxon>Sar</taxon>
        <taxon>Alveolata</taxon>
        <taxon>Dinophyceae</taxon>
        <taxon>Suessiales</taxon>
        <taxon>Symbiodiniaceae</taxon>
        <taxon>Symbiodinium</taxon>
    </lineage>
</organism>
<dbReference type="InterPro" id="IPR009091">
    <property type="entry name" value="RCC1/BLIP-II"/>
</dbReference>
<feature type="non-terminal residue" evidence="1">
    <location>
        <position position="1"/>
    </location>
</feature>
<keyword evidence="2" id="KW-1185">Reference proteome</keyword>
<gene>
    <name evidence="1" type="ORF">SNEC2469_LOCUS18894</name>
</gene>
<reference evidence="1" key="1">
    <citation type="submission" date="2021-02" db="EMBL/GenBank/DDBJ databases">
        <authorList>
            <person name="Dougan E. K."/>
            <person name="Rhodes N."/>
            <person name="Thang M."/>
            <person name="Chan C."/>
        </authorList>
    </citation>
    <scope>NUCLEOTIDE SEQUENCE</scope>
</reference>
<sequence>VVTWGNTHRGGDCRRVKEELRNVKHIEASHTAFAALRSDGVVVTWGNSFHGGDSRRIQDQLTDVRRIQ</sequence>
<dbReference type="Gene3D" id="2.130.10.30">
    <property type="entry name" value="Regulator of chromosome condensation 1/beta-lactamase-inhibitor protein II"/>
    <property type="match status" value="1"/>
</dbReference>
<dbReference type="AlphaFoldDB" id="A0A812W2X9"/>